<reference evidence="2 3" key="1">
    <citation type="submission" date="2024-01" db="EMBL/GenBank/DDBJ databases">
        <title>A draft genome for the cacao thread blight pathogen Marasmiellus scandens.</title>
        <authorList>
            <person name="Baruah I.K."/>
            <person name="Leung J."/>
            <person name="Bukari Y."/>
            <person name="Amoako-Attah I."/>
            <person name="Meinhardt L.W."/>
            <person name="Bailey B.A."/>
            <person name="Cohen S.P."/>
        </authorList>
    </citation>
    <scope>NUCLEOTIDE SEQUENCE [LARGE SCALE GENOMIC DNA]</scope>
    <source>
        <strain evidence="2 3">GH-19</strain>
    </source>
</reference>
<feature type="compositionally biased region" description="Low complexity" evidence="1">
    <location>
        <begin position="182"/>
        <end position="196"/>
    </location>
</feature>
<gene>
    <name evidence="2" type="ORF">VKT23_011389</name>
</gene>
<feature type="compositionally biased region" description="Basic and acidic residues" evidence="1">
    <location>
        <begin position="52"/>
        <end position="67"/>
    </location>
</feature>
<accession>A0ABR1JBV5</accession>
<dbReference type="EMBL" id="JBANRG010000024">
    <property type="protein sequence ID" value="KAK7454636.1"/>
    <property type="molecule type" value="Genomic_DNA"/>
</dbReference>
<keyword evidence="3" id="KW-1185">Reference proteome</keyword>
<dbReference type="Pfam" id="PF08219">
    <property type="entry name" value="TOM13"/>
    <property type="match status" value="1"/>
</dbReference>
<dbReference type="PANTHER" id="PTHR28241:SF1">
    <property type="entry name" value="MITOCHONDRIAL IMPORT PROTEIN 1"/>
    <property type="match status" value="1"/>
</dbReference>
<organism evidence="2 3">
    <name type="scientific">Marasmiellus scandens</name>
    <dbReference type="NCBI Taxonomy" id="2682957"/>
    <lineage>
        <taxon>Eukaryota</taxon>
        <taxon>Fungi</taxon>
        <taxon>Dikarya</taxon>
        <taxon>Basidiomycota</taxon>
        <taxon>Agaricomycotina</taxon>
        <taxon>Agaricomycetes</taxon>
        <taxon>Agaricomycetidae</taxon>
        <taxon>Agaricales</taxon>
        <taxon>Marasmiineae</taxon>
        <taxon>Omphalotaceae</taxon>
        <taxon>Marasmiellus</taxon>
    </lineage>
</organism>
<feature type="compositionally biased region" description="Basic and acidic residues" evidence="1">
    <location>
        <begin position="75"/>
        <end position="91"/>
    </location>
</feature>
<protein>
    <submittedName>
        <fullName evidence="2">Uncharacterized protein</fullName>
    </submittedName>
</protein>
<name>A0ABR1JBV5_9AGAR</name>
<feature type="compositionally biased region" description="Low complexity" evidence="1">
    <location>
        <begin position="107"/>
        <end position="120"/>
    </location>
</feature>
<evidence type="ECO:0000256" key="1">
    <source>
        <dbReference type="SAM" id="MobiDB-lite"/>
    </source>
</evidence>
<evidence type="ECO:0000313" key="3">
    <source>
        <dbReference type="Proteomes" id="UP001498398"/>
    </source>
</evidence>
<proteinExistence type="predicted"/>
<comment type="caution">
    <text evidence="2">The sequence shown here is derived from an EMBL/GenBank/DDBJ whole genome shotgun (WGS) entry which is preliminary data.</text>
</comment>
<dbReference type="PANTHER" id="PTHR28241">
    <property type="entry name" value="MITOCHONDRIAL IMPORT PROTEIN 1"/>
    <property type="match status" value="1"/>
</dbReference>
<feature type="compositionally biased region" description="Basic and acidic residues" evidence="1">
    <location>
        <begin position="160"/>
        <end position="172"/>
    </location>
</feature>
<dbReference type="InterPro" id="IPR013262">
    <property type="entry name" value="OMP_MIM1/TOM13_mt"/>
</dbReference>
<dbReference type="Proteomes" id="UP001498398">
    <property type="component" value="Unassembled WGS sequence"/>
</dbReference>
<feature type="region of interest" description="Disordered" evidence="1">
    <location>
        <begin position="1"/>
        <end position="217"/>
    </location>
</feature>
<sequence>MSQSDEQALLEAALSESFTPPSLKRQSIPPAVEFEASTLVSVSSEDVPPTQDESHDKWKEEYEEQVKLWKSQSAEAREKAEKERARWESIRAADPGGVHNQPLLSDSATWTTFSQFSTSSNPPLAESPSPADSRDLVTGESSKTRVVAETSAQTVSSSHSRRETGDDQKWEDLPSDITSSLPSMSFPESNSNSNEDSSPEHRDDDRPRHHPPEQPVTATLSIFDSSLSTKTRLMALGSALAINLLLPFVNGVMLGFGEIFAKDVVLRWLGWKTERPGFVSSSVGIRKPSFSRRSKSDS</sequence>
<feature type="compositionally biased region" description="Basic and acidic residues" evidence="1">
    <location>
        <begin position="198"/>
        <end position="212"/>
    </location>
</feature>
<evidence type="ECO:0000313" key="2">
    <source>
        <dbReference type="EMBL" id="KAK7454636.1"/>
    </source>
</evidence>